<proteinExistence type="predicted"/>
<keyword evidence="4" id="KW-1185">Reference proteome</keyword>
<dbReference type="Proteomes" id="UP001219933">
    <property type="component" value="Chromosome 3"/>
</dbReference>
<dbReference type="InterPro" id="IPR053183">
    <property type="entry name" value="ASL1"/>
</dbReference>
<protein>
    <recommendedName>
        <fullName evidence="2">Asl1-like glycosyl hydrolase catalytic domain-containing protein</fullName>
    </recommendedName>
</protein>
<gene>
    <name evidence="3" type="ORF">MCUN1_002083</name>
</gene>
<evidence type="ECO:0000259" key="2">
    <source>
        <dbReference type="Pfam" id="PF11790"/>
    </source>
</evidence>
<evidence type="ECO:0000313" key="3">
    <source>
        <dbReference type="EMBL" id="WFD35233.1"/>
    </source>
</evidence>
<dbReference type="AlphaFoldDB" id="A0AAF0J6H5"/>
<feature type="domain" description="Asl1-like glycosyl hydrolase catalytic" evidence="2">
    <location>
        <begin position="29"/>
        <end position="261"/>
    </location>
</feature>
<reference evidence="3" key="1">
    <citation type="submission" date="2023-03" db="EMBL/GenBank/DDBJ databases">
        <title>Mating type loci evolution in Malassezia.</title>
        <authorList>
            <person name="Coelho M.A."/>
        </authorList>
    </citation>
    <scope>NUCLEOTIDE SEQUENCE</scope>
    <source>
        <strain evidence="3">CBS 11721</strain>
    </source>
</reference>
<sequence length="327" mass="38024">MSVRSSLFIATTLAILVFAQVEAATRGIPWASNDNWAGKLNTGLMRWYHHWQDGPVDALTRLEFVPTYWGPSKMGDWKRRKREMNHNWPQNILAFNEPDIEGQANMDPEWAVEEFMNELQPYADRGVKVSSPQMVWDLDWLKQFMDSCNARGCKISYIALHWYGSWNDIKDLKKWVRRVHRQYNLPIWVTEFGITSKSHPSKEQVHQFQKEAMDWFDSQPYVHRAAWNGGYSISNPPDNFATPLNALFRSGGKLRQMAYSYIYGEGNNRRSLMGGHNAMAMARRRDVDGETEEEAEPVYEGEAVHCDEICEKRNKFLVGEDDEDDDM</sequence>
<dbReference type="Gene3D" id="3.20.20.80">
    <property type="entry name" value="Glycosidases"/>
    <property type="match status" value="1"/>
</dbReference>
<dbReference type="PANTHER" id="PTHR34154:SF3">
    <property type="entry name" value="ALKALI-SENSITIVE LINKAGE PROTEIN 1"/>
    <property type="match status" value="1"/>
</dbReference>
<dbReference type="EMBL" id="CP119879">
    <property type="protein sequence ID" value="WFD35233.1"/>
    <property type="molecule type" value="Genomic_DNA"/>
</dbReference>
<dbReference type="PANTHER" id="PTHR34154">
    <property type="entry name" value="ALKALI-SENSITIVE LINKAGE PROTEIN 1"/>
    <property type="match status" value="1"/>
</dbReference>
<name>A0AAF0J6H5_9BASI</name>
<dbReference type="InterPro" id="IPR024655">
    <property type="entry name" value="Asl1_glyco_hydro_catalytic"/>
</dbReference>
<accession>A0AAF0J6H5</accession>
<feature type="chain" id="PRO_5042024079" description="Asl1-like glycosyl hydrolase catalytic domain-containing protein" evidence="1">
    <location>
        <begin position="24"/>
        <end position="327"/>
    </location>
</feature>
<evidence type="ECO:0000313" key="4">
    <source>
        <dbReference type="Proteomes" id="UP001219933"/>
    </source>
</evidence>
<evidence type="ECO:0000256" key="1">
    <source>
        <dbReference type="SAM" id="SignalP"/>
    </source>
</evidence>
<dbReference type="GO" id="GO:0071966">
    <property type="term" value="P:fungal-type cell wall polysaccharide metabolic process"/>
    <property type="evidence" value="ECO:0007669"/>
    <property type="project" value="TreeGrafter"/>
</dbReference>
<dbReference type="InterPro" id="IPR017853">
    <property type="entry name" value="GH"/>
</dbReference>
<organism evidence="3 4">
    <name type="scientific">Malassezia cuniculi</name>
    <dbReference type="NCBI Taxonomy" id="948313"/>
    <lineage>
        <taxon>Eukaryota</taxon>
        <taxon>Fungi</taxon>
        <taxon>Dikarya</taxon>
        <taxon>Basidiomycota</taxon>
        <taxon>Ustilaginomycotina</taxon>
        <taxon>Malasseziomycetes</taxon>
        <taxon>Malasseziales</taxon>
        <taxon>Malasseziaceae</taxon>
        <taxon>Malassezia</taxon>
    </lineage>
</organism>
<keyword evidence="1" id="KW-0732">Signal</keyword>
<feature type="signal peptide" evidence="1">
    <location>
        <begin position="1"/>
        <end position="23"/>
    </location>
</feature>
<dbReference type="SUPFAM" id="SSF51445">
    <property type="entry name" value="(Trans)glycosidases"/>
    <property type="match status" value="1"/>
</dbReference>
<dbReference type="GO" id="GO:0009277">
    <property type="term" value="C:fungal-type cell wall"/>
    <property type="evidence" value="ECO:0007669"/>
    <property type="project" value="TreeGrafter"/>
</dbReference>
<dbReference type="Pfam" id="PF11790">
    <property type="entry name" value="Glyco_hydro_cc"/>
    <property type="match status" value="1"/>
</dbReference>